<organism evidence="1 2">
    <name type="scientific">Caerostris darwini</name>
    <dbReference type="NCBI Taxonomy" id="1538125"/>
    <lineage>
        <taxon>Eukaryota</taxon>
        <taxon>Metazoa</taxon>
        <taxon>Ecdysozoa</taxon>
        <taxon>Arthropoda</taxon>
        <taxon>Chelicerata</taxon>
        <taxon>Arachnida</taxon>
        <taxon>Araneae</taxon>
        <taxon>Araneomorphae</taxon>
        <taxon>Entelegynae</taxon>
        <taxon>Araneoidea</taxon>
        <taxon>Araneidae</taxon>
        <taxon>Caerostris</taxon>
    </lineage>
</organism>
<name>A0AAV4VHQ0_9ARAC</name>
<protein>
    <submittedName>
        <fullName evidence="1">Uncharacterized protein</fullName>
    </submittedName>
</protein>
<reference evidence="1 2" key="1">
    <citation type="submission" date="2021-06" db="EMBL/GenBank/DDBJ databases">
        <title>Caerostris darwini draft genome.</title>
        <authorList>
            <person name="Kono N."/>
            <person name="Arakawa K."/>
        </authorList>
    </citation>
    <scope>NUCLEOTIDE SEQUENCE [LARGE SCALE GENOMIC DNA]</scope>
</reference>
<dbReference type="EMBL" id="BPLQ01013114">
    <property type="protein sequence ID" value="GIY69877.1"/>
    <property type="molecule type" value="Genomic_DNA"/>
</dbReference>
<evidence type="ECO:0000313" key="2">
    <source>
        <dbReference type="Proteomes" id="UP001054837"/>
    </source>
</evidence>
<comment type="caution">
    <text evidence="1">The sequence shown here is derived from an EMBL/GenBank/DDBJ whole genome shotgun (WGS) entry which is preliminary data.</text>
</comment>
<accession>A0AAV4VHQ0</accession>
<sequence>MLPSKEVPTLPIELQKNFQQTGCKNFLKHSRCCYPISLSLPHLIGRQLDSGSSFIGHQEGSNNFFGVASSQEVLGIGGILIPELLDLVCAEWLLISIGDGAFWGSGFEHGRGAEFTNEIAEELPADRNRNFLKHSRCLLSILFIPDPSNWKTAGDHLNPQTAP</sequence>
<proteinExistence type="predicted"/>
<dbReference type="Proteomes" id="UP001054837">
    <property type="component" value="Unassembled WGS sequence"/>
</dbReference>
<gene>
    <name evidence="1" type="ORF">CDAR_174311</name>
</gene>
<evidence type="ECO:0000313" key="1">
    <source>
        <dbReference type="EMBL" id="GIY69877.1"/>
    </source>
</evidence>
<dbReference type="AlphaFoldDB" id="A0AAV4VHQ0"/>
<keyword evidence="2" id="KW-1185">Reference proteome</keyword>